<evidence type="ECO:0000256" key="1">
    <source>
        <dbReference type="ARBA" id="ARBA00022884"/>
    </source>
</evidence>
<evidence type="ECO:0000259" key="4">
    <source>
        <dbReference type="PROSITE" id="PS50102"/>
    </source>
</evidence>
<evidence type="ECO:0000256" key="2">
    <source>
        <dbReference type="PROSITE-ProRule" id="PRU00176"/>
    </source>
</evidence>
<dbReference type="SUPFAM" id="SSF54928">
    <property type="entry name" value="RNA-binding domain, RBD"/>
    <property type="match status" value="2"/>
</dbReference>
<comment type="caution">
    <text evidence="5">The sequence shown here is derived from an EMBL/GenBank/DDBJ whole genome shotgun (WGS) entry which is preliminary data.</text>
</comment>
<dbReference type="Proteomes" id="UP000797356">
    <property type="component" value="Chromosome 10"/>
</dbReference>
<feature type="domain" description="RRM" evidence="4">
    <location>
        <begin position="58"/>
        <end position="135"/>
    </location>
</feature>
<organism evidence="5 6">
    <name type="scientific">Cocos nucifera</name>
    <name type="common">Coconut palm</name>
    <dbReference type="NCBI Taxonomy" id="13894"/>
    <lineage>
        <taxon>Eukaryota</taxon>
        <taxon>Viridiplantae</taxon>
        <taxon>Streptophyta</taxon>
        <taxon>Embryophyta</taxon>
        <taxon>Tracheophyta</taxon>
        <taxon>Spermatophyta</taxon>
        <taxon>Magnoliopsida</taxon>
        <taxon>Liliopsida</taxon>
        <taxon>Arecaceae</taxon>
        <taxon>Arecoideae</taxon>
        <taxon>Cocoseae</taxon>
        <taxon>Attaleinae</taxon>
        <taxon>Cocos</taxon>
    </lineage>
</organism>
<dbReference type="SMART" id="SM00360">
    <property type="entry name" value="RRM"/>
    <property type="match status" value="2"/>
</dbReference>
<sequence length="237" mass="27017">MAYEGEDEKNRKKKKKKKAKKDKWGQPVLAAAEQADEPVEVPRQEDGPLSDAGSYEPNKVVVSGMPYSTTEQQIRDLFSDIGPIQQLQLSRFPDSGNFRGLAFLTFQTEEIATNSLKLDGIKMGSRFVKVERCRLDSQRKRKHEFLSEPEKVDGCLSAYIGNLSWDVTEDDIRDCFETSNIASIRFAFDKRTGKSRGFCHIDFEDEESLEKAMKKNQLTGFSAQNGQMIHFLDSYCY</sequence>
<accession>A0A8K0N8Z2</accession>
<dbReference type="GO" id="GO:1990904">
    <property type="term" value="C:ribonucleoprotein complex"/>
    <property type="evidence" value="ECO:0007669"/>
    <property type="project" value="UniProtKB-KW"/>
</dbReference>
<keyword evidence="6" id="KW-1185">Reference proteome</keyword>
<feature type="region of interest" description="Disordered" evidence="3">
    <location>
        <begin position="1"/>
        <end position="57"/>
    </location>
</feature>
<dbReference type="AlphaFoldDB" id="A0A8K0N8Z2"/>
<reference evidence="5" key="2">
    <citation type="submission" date="2019-07" db="EMBL/GenBank/DDBJ databases">
        <authorList>
            <person name="Yang Y."/>
            <person name="Bocs S."/>
            <person name="Baudouin L."/>
        </authorList>
    </citation>
    <scope>NUCLEOTIDE SEQUENCE</scope>
    <source>
        <tissue evidence="5">Spear leaf of Hainan Tall coconut</tissue>
    </source>
</reference>
<evidence type="ECO:0000256" key="3">
    <source>
        <dbReference type="SAM" id="MobiDB-lite"/>
    </source>
</evidence>
<proteinExistence type="predicted"/>
<protein>
    <submittedName>
        <fullName evidence="5">33 kDa ribonucleoprotein, chloroplastic</fullName>
    </submittedName>
</protein>
<dbReference type="OrthoDB" id="439808at2759"/>
<dbReference type="InterPro" id="IPR035979">
    <property type="entry name" value="RBD_domain_sf"/>
</dbReference>
<evidence type="ECO:0000313" key="5">
    <source>
        <dbReference type="EMBL" id="KAG1362394.1"/>
    </source>
</evidence>
<feature type="compositionally biased region" description="Basic residues" evidence="3">
    <location>
        <begin position="11"/>
        <end position="21"/>
    </location>
</feature>
<gene>
    <name evidence="5" type="ORF">COCNU_10G006130</name>
</gene>
<evidence type="ECO:0000313" key="6">
    <source>
        <dbReference type="Proteomes" id="UP000797356"/>
    </source>
</evidence>
<dbReference type="PANTHER" id="PTHR23236">
    <property type="entry name" value="EUKARYOTIC TRANSLATION INITIATION FACTOR 4B/4H"/>
    <property type="match status" value="1"/>
</dbReference>
<feature type="domain" description="RRM" evidence="4">
    <location>
        <begin position="156"/>
        <end position="229"/>
    </location>
</feature>
<dbReference type="Gene3D" id="3.30.70.330">
    <property type="match status" value="2"/>
</dbReference>
<keyword evidence="5" id="KW-0687">Ribonucleoprotein</keyword>
<name>A0A8K0N8Z2_COCNU</name>
<dbReference type="PANTHER" id="PTHR23236:SF108">
    <property type="entry name" value="OS03G0123200 PROTEIN"/>
    <property type="match status" value="1"/>
</dbReference>
<dbReference type="PROSITE" id="PS50102">
    <property type="entry name" value="RRM"/>
    <property type="match status" value="2"/>
</dbReference>
<keyword evidence="1 2" id="KW-0694">RNA-binding</keyword>
<dbReference type="Pfam" id="PF00076">
    <property type="entry name" value="RRM_1"/>
    <property type="match status" value="2"/>
</dbReference>
<dbReference type="InterPro" id="IPR000504">
    <property type="entry name" value="RRM_dom"/>
</dbReference>
<reference evidence="5" key="1">
    <citation type="journal article" date="2017" name="Gigascience">
        <title>The genome draft of coconut (Cocos nucifera).</title>
        <authorList>
            <person name="Xiao Y."/>
            <person name="Xu P."/>
            <person name="Fan H."/>
            <person name="Baudouin L."/>
            <person name="Xia W."/>
            <person name="Bocs S."/>
            <person name="Xu J."/>
            <person name="Li Q."/>
            <person name="Guo A."/>
            <person name="Zhou L."/>
            <person name="Li J."/>
            <person name="Wu Y."/>
            <person name="Ma Z."/>
            <person name="Armero A."/>
            <person name="Issali A.E."/>
            <person name="Liu N."/>
            <person name="Peng M."/>
            <person name="Yang Y."/>
        </authorList>
    </citation>
    <scope>NUCLEOTIDE SEQUENCE</scope>
    <source>
        <tissue evidence="5">Spear leaf of Hainan Tall coconut</tissue>
    </source>
</reference>
<dbReference type="EMBL" id="CM017881">
    <property type="protein sequence ID" value="KAG1362394.1"/>
    <property type="molecule type" value="Genomic_DNA"/>
</dbReference>
<dbReference type="InterPro" id="IPR012677">
    <property type="entry name" value="Nucleotide-bd_a/b_plait_sf"/>
</dbReference>
<dbReference type="GO" id="GO:0003723">
    <property type="term" value="F:RNA binding"/>
    <property type="evidence" value="ECO:0007669"/>
    <property type="project" value="UniProtKB-UniRule"/>
</dbReference>